<evidence type="ECO:0000313" key="12">
    <source>
        <dbReference type="Proteomes" id="UP000286746"/>
    </source>
</evidence>
<keyword evidence="12" id="KW-1185">Reference proteome</keyword>
<comment type="caution">
    <text evidence="11">The sequence shown here is derived from an EMBL/GenBank/DDBJ whole genome shotgun (WGS) entry which is preliminary data.</text>
</comment>
<keyword evidence="7" id="KW-1015">Disulfide bond</keyword>
<evidence type="ECO:0000313" key="11">
    <source>
        <dbReference type="EMBL" id="GCD45481.1"/>
    </source>
</evidence>
<keyword evidence="11" id="KW-0645">Protease</keyword>
<dbReference type="InterPro" id="IPR036819">
    <property type="entry name" value="Subtilisin_inhibitor-like_sf"/>
</dbReference>
<dbReference type="InterPro" id="IPR023549">
    <property type="entry name" value="Subtilisin_inhibitor"/>
</dbReference>
<evidence type="ECO:0000256" key="6">
    <source>
        <dbReference type="ARBA" id="ARBA00022900"/>
    </source>
</evidence>
<organism evidence="11 12">
    <name type="scientific">Streptomyces paromomycinus</name>
    <name type="common">Streptomyces rimosus subsp. paromomycinus</name>
    <dbReference type="NCBI Taxonomy" id="92743"/>
    <lineage>
        <taxon>Bacteria</taxon>
        <taxon>Bacillati</taxon>
        <taxon>Actinomycetota</taxon>
        <taxon>Actinomycetes</taxon>
        <taxon>Kitasatosporales</taxon>
        <taxon>Streptomycetaceae</taxon>
        <taxon>Streptomyces</taxon>
    </lineage>
</organism>
<keyword evidence="6 8" id="KW-0722">Serine protease inhibitor</keyword>
<dbReference type="EMBL" id="BHZD01000001">
    <property type="protein sequence ID" value="GCD45481.1"/>
    <property type="molecule type" value="Genomic_DNA"/>
</dbReference>
<protein>
    <submittedName>
        <fullName evidence="11">Protease</fullName>
    </submittedName>
</protein>
<dbReference type="AlphaFoldDB" id="A0A401W892"/>
<feature type="signal peptide" evidence="9">
    <location>
        <begin position="1"/>
        <end position="28"/>
    </location>
</feature>
<dbReference type="SUPFAM" id="SSF55399">
    <property type="entry name" value="Subtilisin inhibitor"/>
    <property type="match status" value="1"/>
</dbReference>
<dbReference type="Pfam" id="PF00720">
    <property type="entry name" value="SSI"/>
    <property type="match status" value="1"/>
</dbReference>
<keyword evidence="4" id="KW-0964">Secreted</keyword>
<evidence type="ECO:0000259" key="10">
    <source>
        <dbReference type="Pfam" id="PF00720"/>
    </source>
</evidence>
<keyword evidence="9" id="KW-0732">Signal</keyword>
<dbReference type="PRINTS" id="PR00294">
    <property type="entry name" value="SSBTLNINHBTR"/>
</dbReference>
<evidence type="ECO:0000256" key="1">
    <source>
        <dbReference type="ARBA" id="ARBA00004613"/>
    </source>
</evidence>
<accession>A0A401W892</accession>
<gene>
    <name evidence="11" type="ORF">GKJPGBOP_05210</name>
</gene>
<feature type="chain" id="PRO_5019049146" evidence="9">
    <location>
        <begin position="29"/>
        <end position="141"/>
    </location>
</feature>
<proteinExistence type="inferred from homology"/>
<evidence type="ECO:0000256" key="8">
    <source>
        <dbReference type="RuleBase" id="RU003471"/>
    </source>
</evidence>
<evidence type="ECO:0000256" key="2">
    <source>
        <dbReference type="ARBA" id="ARBA00010472"/>
    </source>
</evidence>
<dbReference type="RefSeq" id="WP_170251862.1">
    <property type="nucleotide sequence ID" value="NZ_BHZD01000001.1"/>
</dbReference>
<dbReference type="GO" id="GO:0006508">
    <property type="term" value="P:proteolysis"/>
    <property type="evidence" value="ECO:0007669"/>
    <property type="project" value="UniProtKB-KW"/>
</dbReference>
<reference evidence="11 12" key="1">
    <citation type="submission" date="2018-11" db="EMBL/GenBank/DDBJ databases">
        <title>Whole genome sequence of Streptomyces paromomycinus NBRC 15454(T).</title>
        <authorList>
            <person name="Komaki H."/>
            <person name="Tamura T."/>
        </authorList>
    </citation>
    <scope>NUCLEOTIDE SEQUENCE [LARGE SCALE GENOMIC DNA]</scope>
    <source>
        <strain evidence="11 12">NBRC 15454</strain>
    </source>
</reference>
<evidence type="ECO:0000256" key="7">
    <source>
        <dbReference type="ARBA" id="ARBA00023157"/>
    </source>
</evidence>
<name>A0A401W892_STREY</name>
<comment type="subunit">
    <text evidence="3">Homodimer.</text>
</comment>
<dbReference type="InterPro" id="IPR000691">
    <property type="entry name" value="Prot_inh_I16_SSI"/>
</dbReference>
<evidence type="ECO:0000256" key="5">
    <source>
        <dbReference type="ARBA" id="ARBA00022690"/>
    </source>
</evidence>
<dbReference type="Proteomes" id="UP000286746">
    <property type="component" value="Unassembled WGS sequence"/>
</dbReference>
<comment type="similarity">
    <text evidence="2 8">Belongs to the protease inhibitor I16 (SSI) family.</text>
</comment>
<dbReference type="GO" id="GO:0005576">
    <property type="term" value="C:extracellular region"/>
    <property type="evidence" value="ECO:0007669"/>
    <property type="project" value="UniProtKB-SubCell"/>
</dbReference>
<keyword evidence="11" id="KW-0378">Hydrolase</keyword>
<sequence>MRARPVRTALLAVAALGLLPLTATPATAEAQPETGGRQHIAIHEGTDPAGPLLAAAYLRCFPTGGSHPTPEASCLKLALANGDYARVPQIRRACTRIYQPVTVVTHGTWHGRTTAYQHTYANQCIANAESGDIFNLTPWND</sequence>
<evidence type="ECO:0000256" key="9">
    <source>
        <dbReference type="SAM" id="SignalP"/>
    </source>
</evidence>
<dbReference type="Gene3D" id="3.30.350.10">
    <property type="entry name" value="Subtilisin inhibitor-like"/>
    <property type="match status" value="1"/>
</dbReference>
<dbReference type="GO" id="GO:0008233">
    <property type="term" value="F:peptidase activity"/>
    <property type="evidence" value="ECO:0007669"/>
    <property type="project" value="UniProtKB-KW"/>
</dbReference>
<feature type="domain" description="Subtilisin inhibitor" evidence="10">
    <location>
        <begin position="42"/>
        <end position="122"/>
    </location>
</feature>
<dbReference type="GO" id="GO:0004867">
    <property type="term" value="F:serine-type endopeptidase inhibitor activity"/>
    <property type="evidence" value="ECO:0007669"/>
    <property type="project" value="UniProtKB-KW"/>
</dbReference>
<keyword evidence="5 8" id="KW-0646">Protease inhibitor</keyword>
<comment type="subcellular location">
    <subcellularLocation>
        <location evidence="1">Secreted</location>
    </subcellularLocation>
</comment>
<evidence type="ECO:0000256" key="4">
    <source>
        <dbReference type="ARBA" id="ARBA00022525"/>
    </source>
</evidence>
<evidence type="ECO:0000256" key="3">
    <source>
        <dbReference type="ARBA" id="ARBA00011738"/>
    </source>
</evidence>